<accession>A0A2H0XT75</accession>
<evidence type="ECO:0000256" key="1">
    <source>
        <dbReference type="SAM" id="Phobius"/>
    </source>
</evidence>
<reference evidence="2 3" key="1">
    <citation type="submission" date="2017-09" db="EMBL/GenBank/DDBJ databases">
        <title>Depth-based differentiation of microbial function through sediment-hosted aquifers and enrichment of novel symbionts in the deep terrestrial subsurface.</title>
        <authorList>
            <person name="Probst A.J."/>
            <person name="Ladd B."/>
            <person name="Jarett J.K."/>
            <person name="Geller-Mcgrath D.E."/>
            <person name="Sieber C.M."/>
            <person name="Emerson J.B."/>
            <person name="Anantharaman K."/>
            <person name="Thomas B.C."/>
            <person name="Malmstrom R."/>
            <person name="Stieglmeier M."/>
            <person name="Klingl A."/>
            <person name="Woyke T."/>
            <person name="Ryan C.M."/>
            <person name="Banfield J.F."/>
        </authorList>
    </citation>
    <scope>NUCLEOTIDE SEQUENCE [LARGE SCALE GENOMIC DNA]</scope>
    <source>
        <strain evidence="2">CG08_land_8_20_14_0_20_45_16</strain>
    </source>
</reference>
<keyword evidence="1" id="KW-0812">Transmembrane</keyword>
<keyword evidence="1" id="KW-1133">Transmembrane helix</keyword>
<evidence type="ECO:0000313" key="2">
    <source>
        <dbReference type="EMBL" id="PIS28112.1"/>
    </source>
</evidence>
<feature type="transmembrane region" description="Helical" evidence="1">
    <location>
        <begin position="7"/>
        <end position="25"/>
    </location>
</feature>
<dbReference type="Proteomes" id="UP000231343">
    <property type="component" value="Unassembled WGS sequence"/>
</dbReference>
<proteinExistence type="predicted"/>
<evidence type="ECO:0000313" key="3">
    <source>
        <dbReference type="Proteomes" id="UP000231343"/>
    </source>
</evidence>
<gene>
    <name evidence="2" type="ORF">COT42_09015</name>
</gene>
<evidence type="ECO:0008006" key="4">
    <source>
        <dbReference type="Google" id="ProtNLM"/>
    </source>
</evidence>
<dbReference type="AlphaFoldDB" id="A0A2H0XT75"/>
<name>A0A2H0XT75_UNCSA</name>
<dbReference type="EMBL" id="PEYM01000148">
    <property type="protein sequence ID" value="PIS28112.1"/>
    <property type="molecule type" value="Genomic_DNA"/>
</dbReference>
<protein>
    <recommendedName>
        <fullName evidence="4">Pilus assembly protein PilO</fullName>
    </recommendedName>
</protein>
<comment type="caution">
    <text evidence="2">The sequence shown here is derived from an EMBL/GenBank/DDBJ whole genome shotgun (WGS) entry which is preliminary data.</text>
</comment>
<keyword evidence="1" id="KW-0472">Membrane</keyword>
<sequence length="167" mass="18912">MSYREKIMISVTLFCVVFYLGYSILLKPQATLLDRLKQAVRNDQAELLVVKEKLKALESIKQDLGGVDLAKGQAELTEDRTLKIIKTLTWATTKARLGLVSLRPIFRDKNKLFFDLACSGYYSDLIFFVRVLNSLPLVMKIEALNIAEGGTGLQPLLKIRLILSTYR</sequence>
<organism evidence="2 3">
    <name type="scientific">Candidatus Saganbacteria bacterium CG08_land_8_20_14_0_20_45_16</name>
    <dbReference type="NCBI Taxonomy" id="2014293"/>
    <lineage>
        <taxon>Bacteria</taxon>
        <taxon>Bacillati</taxon>
        <taxon>Saganbacteria</taxon>
    </lineage>
</organism>